<dbReference type="InterPro" id="IPR011335">
    <property type="entry name" value="Restrct_endonuc-II-like"/>
</dbReference>
<feature type="domain" description="AAA+ ATPase" evidence="1">
    <location>
        <begin position="18"/>
        <end position="137"/>
    </location>
</feature>
<evidence type="ECO:0000313" key="2">
    <source>
        <dbReference type="EMBL" id="EFK96334.1"/>
    </source>
</evidence>
<accession>D9PJB9</accession>
<dbReference type="SMART" id="SM00382">
    <property type="entry name" value="AAA"/>
    <property type="match status" value="1"/>
</dbReference>
<dbReference type="InterPro" id="IPR027417">
    <property type="entry name" value="P-loop_NTPase"/>
</dbReference>
<dbReference type="SUPFAM" id="SSF52980">
    <property type="entry name" value="Restriction endonuclease-like"/>
    <property type="match status" value="1"/>
</dbReference>
<dbReference type="Pfam" id="PF13635">
    <property type="entry name" value="DUF4143"/>
    <property type="match status" value="1"/>
</dbReference>
<evidence type="ECO:0000259" key="1">
    <source>
        <dbReference type="SMART" id="SM00382"/>
    </source>
</evidence>
<dbReference type="PANTHER" id="PTHR43566:SF1">
    <property type="entry name" value="AAA+ ATPASE DOMAIN-CONTAINING PROTEIN"/>
    <property type="match status" value="1"/>
</dbReference>
<organism evidence="2">
    <name type="scientific">sediment metagenome</name>
    <dbReference type="NCBI Taxonomy" id="749907"/>
    <lineage>
        <taxon>unclassified sequences</taxon>
        <taxon>metagenomes</taxon>
        <taxon>ecological metagenomes</taxon>
    </lineage>
</organism>
<dbReference type="PANTHER" id="PTHR43566">
    <property type="entry name" value="CONSERVED PROTEIN"/>
    <property type="match status" value="1"/>
</dbReference>
<sequence length="408" mass="48368">MKYINRGLEKQLERYIKVREIMAVVGTRQCGKTTLINHFLDRLEKTGKKIERISFDNMKVLQLFEEDIDTFIDRYVKGNDLLFIDEVHYSKDSGKKLKYIYDLNYIKIIISGSSAAEISINSLKYLVGRIFTFTLYPLMFKEFLSYKNPKLVNIFEKSKYKGTVIKELNVYLEEFLLYGGYPRVVLTEKIEEKKKVLESIYSTYLLKEIKEIFDLSEDYQLNNLLKILSLQIGNIINYNEISKSTGFSYNDLRKYLNILEKTYICCLIKPFYINKRTEIVKSPKVYFIDSGFRNVCIDNFTKERSDKGQLYENFIYSELLKKGIVAKYWNTKSYAEVDFIIEKDNRQIPIEIKSSLKEKKLTKSYISFIEKYKPKEGYYLSLDFEGIKKVKNSKIIFLPFLKFVNLYK</sequence>
<proteinExistence type="predicted"/>
<dbReference type="InterPro" id="IPR025420">
    <property type="entry name" value="DUF4143"/>
</dbReference>
<reference evidence="2" key="1">
    <citation type="submission" date="2010-07" db="EMBL/GenBank/DDBJ databases">
        <authorList>
            <consortium name="CONSOLIDER consortium CSD2007-00005"/>
            <person name="Guazzaroni M.-E."/>
            <person name="Richter M."/>
            <person name="Garcia-Salamanca A."/>
            <person name="Yarza P."/>
            <person name="Ferrer M."/>
        </authorList>
    </citation>
    <scope>NUCLEOTIDE SEQUENCE</scope>
</reference>
<reference evidence="2" key="2">
    <citation type="journal article" date="2011" name="Microb. Ecol.">
        <title>Taxonomic and Functional Metagenomic Profiling of the Microbial Community in the Anoxic Sediment of a Sub-saline Shallow Lake (Laguna de Carrizo, Central Spain).</title>
        <authorList>
            <person name="Ferrer M."/>
            <person name="Guazzaroni M.E."/>
            <person name="Richter M."/>
            <person name="Garcia-Salamanca A."/>
            <person name="Yarza P."/>
            <person name="Suarez-Suarez A."/>
            <person name="Solano J."/>
            <person name="Alcaide M."/>
            <person name="van Dillewijn P."/>
            <person name="Molina-Henares M.A."/>
            <person name="Lopez-Cortes N."/>
            <person name="Al-Ramahi Y."/>
            <person name="Guerrero C."/>
            <person name="Acosta A."/>
            <person name="de Eugenio L.I."/>
            <person name="Martinez V."/>
            <person name="Marques S."/>
            <person name="Rojo F."/>
            <person name="Santero E."/>
            <person name="Genilloud O."/>
            <person name="Perez-Perez J."/>
            <person name="Rossello-Mora R."/>
            <person name="Ramos J.L."/>
        </authorList>
    </citation>
    <scope>NUCLEOTIDE SEQUENCE</scope>
</reference>
<dbReference type="EMBL" id="ADZX01000509">
    <property type="protein sequence ID" value="EFK96334.1"/>
    <property type="molecule type" value="Genomic_DNA"/>
</dbReference>
<dbReference type="SUPFAM" id="SSF52540">
    <property type="entry name" value="P-loop containing nucleoside triphosphate hydrolases"/>
    <property type="match status" value="1"/>
</dbReference>
<dbReference type="Pfam" id="PF13173">
    <property type="entry name" value="AAA_14"/>
    <property type="match status" value="1"/>
</dbReference>
<name>D9PJB9_9ZZZZ</name>
<dbReference type="InterPro" id="IPR003593">
    <property type="entry name" value="AAA+_ATPase"/>
</dbReference>
<protein>
    <recommendedName>
        <fullName evidence="1">AAA+ ATPase domain-containing protein</fullName>
    </recommendedName>
</protein>
<dbReference type="AlphaFoldDB" id="D9PJB9"/>
<gene>
    <name evidence="2" type="ORF">LDC_1628</name>
</gene>
<comment type="caution">
    <text evidence="2">The sequence shown here is derived from an EMBL/GenBank/DDBJ whole genome shotgun (WGS) entry which is preliminary data.</text>
</comment>
<dbReference type="InterPro" id="IPR041682">
    <property type="entry name" value="AAA_14"/>
</dbReference>
<dbReference type="Gene3D" id="3.40.50.300">
    <property type="entry name" value="P-loop containing nucleotide triphosphate hydrolases"/>
    <property type="match status" value="1"/>
</dbReference>